<feature type="compositionally biased region" description="Low complexity" evidence="1">
    <location>
        <begin position="117"/>
        <end position="131"/>
    </location>
</feature>
<feature type="compositionally biased region" description="Basic and acidic residues" evidence="1">
    <location>
        <begin position="186"/>
        <end position="195"/>
    </location>
</feature>
<protein>
    <submittedName>
        <fullName evidence="2">Uncharacterized protein</fullName>
    </submittedName>
</protein>
<sequence length="195" mass="22030">MPYLVGDLIKEINAGGPVSSFPRSFRGPPKLEKEKEALALDEKKSKAAQESRATKVQEELEEDWVKKKWTWSCEPKKVGEMQPNFSKMNAPQFEQYMKDAQVQEKHKVAAASRHMSVRQQPVVQPRLQQEQGENVVKTEATEAAETKVPPAASRKRKAVAPAAEPQAVSANTQSHPRKKPRVKAHITKEEYLKKH</sequence>
<dbReference type="AlphaFoldDB" id="A0A9W8X3D3"/>
<dbReference type="EMBL" id="JAPEUV010000018">
    <property type="protein sequence ID" value="KAJ4340089.1"/>
    <property type="molecule type" value="Genomic_DNA"/>
</dbReference>
<evidence type="ECO:0000313" key="3">
    <source>
        <dbReference type="Proteomes" id="UP001140562"/>
    </source>
</evidence>
<accession>A0A9W8X3D3</accession>
<comment type="caution">
    <text evidence="2">The sequence shown here is derived from an EMBL/GenBank/DDBJ whole genome shotgun (WGS) entry which is preliminary data.</text>
</comment>
<proteinExistence type="predicted"/>
<name>A0A9W8X3D3_9PLEO</name>
<dbReference type="OrthoDB" id="3794063at2759"/>
<evidence type="ECO:0000256" key="1">
    <source>
        <dbReference type="SAM" id="MobiDB-lite"/>
    </source>
</evidence>
<reference evidence="2" key="1">
    <citation type="submission" date="2022-10" db="EMBL/GenBank/DDBJ databases">
        <title>Tapping the CABI collections for fungal endophytes: first genome assemblies for Collariella, Neodidymelliopsis, Ascochyta clinopodiicola, Didymella pomorum, Didymosphaeria variabile, Neocosmospora piperis and Neocucurbitaria cava.</title>
        <authorList>
            <person name="Hill R."/>
        </authorList>
    </citation>
    <scope>NUCLEOTIDE SEQUENCE</scope>
    <source>
        <strain evidence="2">IMI 360193</strain>
    </source>
</reference>
<gene>
    <name evidence="2" type="ORF">N0V87_002709</name>
</gene>
<dbReference type="Proteomes" id="UP001140562">
    <property type="component" value="Unassembled WGS sequence"/>
</dbReference>
<organism evidence="2 3">
    <name type="scientific">Didymella glomerata</name>
    <dbReference type="NCBI Taxonomy" id="749621"/>
    <lineage>
        <taxon>Eukaryota</taxon>
        <taxon>Fungi</taxon>
        <taxon>Dikarya</taxon>
        <taxon>Ascomycota</taxon>
        <taxon>Pezizomycotina</taxon>
        <taxon>Dothideomycetes</taxon>
        <taxon>Pleosporomycetidae</taxon>
        <taxon>Pleosporales</taxon>
        <taxon>Pleosporineae</taxon>
        <taxon>Didymellaceae</taxon>
        <taxon>Didymella</taxon>
    </lineage>
</organism>
<keyword evidence="3" id="KW-1185">Reference proteome</keyword>
<feature type="compositionally biased region" description="Basic residues" evidence="1">
    <location>
        <begin position="175"/>
        <end position="185"/>
    </location>
</feature>
<feature type="region of interest" description="Disordered" evidence="1">
    <location>
        <begin position="100"/>
        <end position="195"/>
    </location>
</feature>
<evidence type="ECO:0000313" key="2">
    <source>
        <dbReference type="EMBL" id="KAJ4340089.1"/>
    </source>
</evidence>